<reference evidence="1 2" key="2">
    <citation type="journal article" date="2022" name="Mol. Ecol. Resour.">
        <title>The genomes of chicory, endive, great burdock and yacon provide insights into Asteraceae paleo-polyploidization history and plant inulin production.</title>
        <authorList>
            <person name="Fan W."/>
            <person name="Wang S."/>
            <person name="Wang H."/>
            <person name="Wang A."/>
            <person name="Jiang F."/>
            <person name="Liu H."/>
            <person name="Zhao H."/>
            <person name="Xu D."/>
            <person name="Zhang Y."/>
        </authorList>
    </citation>
    <scope>NUCLEOTIDE SEQUENCE [LARGE SCALE GENOMIC DNA]</scope>
    <source>
        <strain evidence="2">cv. Yunnan</strain>
        <tissue evidence="1">Leaves</tissue>
    </source>
</reference>
<dbReference type="Proteomes" id="UP001056120">
    <property type="component" value="Linkage Group LG12"/>
</dbReference>
<keyword evidence="2" id="KW-1185">Reference proteome</keyword>
<accession>A0ACB9HK78</accession>
<name>A0ACB9HK78_9ASTR</name>
<dbReference type="EMBL" id="CM042029">
    <property type="protein sequence ID" value="KAI3795515.1"/>
    <property type="molecule type" value="Genomic_DNA"/>
</dbReference>
<evidence type="ECO:0000313" key="1">
    <source>
        <dbReference type="EMBL" id="KAI3795515.1"/>
    </source>
</evidence>
<sequence>MPSLSRASSSDGREKKSSSPDLDRKRIDLVVGSGFSSASGSYARRKRNETGSVIYGLLLALSTHTHIRFFHQKHRSKLGFPPFIIVPEATTTTIVICVKLLFLYASNLDAAFPSLLFR</sequence>
<evidence type="ECO:0000313" key="2">
    <source>
        <dbReference type="Proteomes" id="UP001056120"/>
    </source>
</evidence>
<proteinExistence type="predicted"/>
<comment type="caution">
    <text evidence="1">The sequence shown here is derived from an EMBL/GenBank/DDBJ whole genome shotgun (WGS) entry which is preliminary data.</text>
</comment>
<gene>
    <name evidence="1" type="ORF">L1987_38170</name>
</gene>
<organism evidence="1 2">
    <name type="scientific">Smallanthus sonchifolius</name>
    <dbReference type="NCBI Taxonomy" id="185202"/>
    <lineage>
        <taxon>Eukaryota</taxon>
        <taxon>Viridiplantae</taxon>
        <taxon>Streptophyta</taxon>
        <taxon>Embryophyta</taxon>
        <taxon>Tracheophyta</taxon>
        <taxon>Spermatophyta</taxon>
        <taxon>Magnoliopsida</taxon>
        <taxon>eudicotyledons</taxon>
        <taxon>Gunneridae</taxon>
        <taxon>Pentapetalae</taxon>
        <taxon>asterids</taxon>
        <taxon>campanulids</taxon>
        <taxon>Asterales</taxon>
        <taxon>Asteraceae</taxon>
        <taxon>Asteroideae</taxon>
        <taxon>Heliantheae alliance</taxon>
        <taxon>Millerieae</taxon>
        <taxon>Smallanthus</taxon>
    </lineage>
</organism>
<protein>
    <submittedName>
        <fullName evidence="1">Uncharacterized protein</fullName>
    </submittedName>
</protein>
<reference evidence="2" key="1">
    <citation type="journal article" date="2022" name="Mol. Ecol. Resour.">
        <title>The genomes of chicory, endive, great burdock and yacon provide insights into Asteraceae palaeo-polyploidization history and plant inulin production.</title>
        <authorList>
            <person name="Fan W."/>
            <person name="Wang S."/>
            <person name="Wang H."/>
            <person name="Wang A."/>
            <person name="Jiang F."/>
            <person name="Liu H."/>
            <person name="Zhao H."/>
            <person name="Xu D."/>
            <person name="Zhang Y."/>
        </authorList>
    </citation>
    <scope>NUCLEOTIDE SEQUENCE [LARGE SCALE GENOMIC DNA]</scope>
    <source>
        <strain evidence="2">cv. Yunnan</strain>
    </source>
</reference>